<feature type="transmembrane region" description="Helical" evidence="1">
    <location>
        <begin position="84"/>
        <end position="102"/>
    </location>
</feature>
<comment type="caution">
    <text evidence="4">The sequence shown here is derived from an EMBL/GenBank/DDBJ whole genome shotgun (WGS) entry which is preliminary data.</text>
</comment>
<proteinExistence type="predicted"/>
<dbReference type="InterPro" id="IPR006860">
    <property type="entry name" value="FecR"/>
</dbReference>
<evidence type="ECO:0000313" key="5">
    <source>
        <dbReference type="Proteomes" id="UP001409291"/>
    </source>
</evidence>
<dbReference type="PANTHER" id="PTHR30273">
    <property type="entry name" value="PERIPLASMIC SIGNAL SENSOR AND SIGMA FACTOR ACTIVATOR FECR-RELATED"/>
    <property type="match status" value="1"/>
</dbReference>
<organism evidence="4 5">
    <name type="scientific">Sphingobacterium kitahiroshimense</name>
    <dbReference type="NCBI Taxonomy" id="470446"/>
    <lineage>
        <taxon>Bacteria</taxon>
        <taxon>Pseudomonadati</taxon>
        <taxon>Bacteroidota</taxon>
        <taxon>Sphingobacteriia</taxon>
        <taxon>Sphingobacteriales</taxon>
        <taxon>Sphingobacteriaceae</taxon>
        <taxon>Sphingobacterium</taxon>
    </lineage>
</organism>
<dbReference type="RefSeq" id="WP_346580459.1">
    <property type="nucleotide sequence ID" value="NZ_JBDJLH010000005.1"/>
</dbReference>
<evidence type="ECO:0000313" key="4">
    <source>
        <dbReference type="EMBL" id="MEN5375956.1"/>
    </source>
</evidence>
<reference evidence="4 5" key="1">
    <citation type="submission" date="2024-04" db="EMBL/GenBank/DDBJ databases">
        <title>WGS of bacteria from Torrens River.</title>
        <authorList>
            <person name="Wyrsch E.R."/>
            <person name="Drigo B."/>
        </authorList>
    </citation>
    <scope>NUCLEOTIDE SEQUENCE [LARGE SCALE GENOMIC DNA]</scope>
    <source>
        <strain evidence="4 5">TWI391</strain>
    </source>
</reference>
<dbReference type="Gene3D" id="2.60.120.1440">
    <property type="match status" value="1"/>
</dbReference>
<dbReference type="InterPro" id="IPR032508">
    <property type="entry name" value="FecR_C"/>
</dbReference>
<dbReference type="EMBL" id="JBDJNQ010000001">
    <property type="protein sequence ID" value="MEN5375956.1"/>
    <property type="molecule type" value="Genomic_DNA"/>
</dbReference>
<protein>
    <submittedName>
        <fullName evidence="4">FecR domain-containing protein</fullName>
    </submittedName>
</protein>
<evidence type="ECO:0000256" key="1">
    <source>
        <dbReference type="SAM" id="Phobius"/>
    </source>
</evidence>
<feature type="domain" description="FecR protein" evidence="2">
    <location>
        <begin position="181"/>
        <end position="275"/>
    </location>
</feature>
<accession>A0ABV0BMI3</accession>
<keyword evidence="1" id="KW-0812">Transmembrane</keyword>
<name>A0ABV0BMI3_9SPHI</name>
<feature type="domain" description="Protein FecR C-terminal" evidence="3">
    <location>
        <begin position="316"/>
        <end position="384"/>
    </location>
</feature>
<keyword evidence="1" id="KW-1133">Transmembrane helix</keyword>
<dbReference type="Gene3D" id="3.55.50.30">
    <property type="match status" value="1"/>
</dbReference>
<dbReference type="Proteomes" id="UP001409291">
    <property type="component" value="Unassembled WGS sequence"/>
</dbReference>
<sequence length="386" mass="44150">MNKKQLRKRIEELASKIKKGNINTLEQQEFDDWYRLQAEKDFYIPEDFASNNAELKNRIYHRIEDKLEFDKKTRYHWVFNRNNLGAAAAVLIMLSFGVYFLLKTDRTANIVTISNQIPDLAPGKNRAILTLSDGEEIDLEASPQGQIAAEGNSFIHINAENEVIYKDRNVNQVKSPYRTNTMRTPRGATYRLKLADGTKVWLNAASSITYPTSFSDKIREVSISGEVYFEVAHDASKPFKVKTGDQLIQVLGTHFNVNSYNNEDVIRTTLVEGSVAISMGEFNHVLRPGDQARVSNNGIKVGKVDTDEISAWKNGYFQFVDADIYTIMKQISRWYDVDVEFVGPMSKESFTGRISRDRNLNQVLQIVQNSKSVHLTFEGRRIMVRQ</sequence>
<gene>
    <name evidence="4" type="ORF">ABE541_01650</name>
</gene>
<dbReference type="Pfam" id="PF16344">
    <property type="entry name" value="FecR_C"/>
    <property type="match status" value="1"/>
</dbReference>
<evidence type="ECO:0000259" key="2">
    <source>
        <dbReference type="Pfam" id="PF04773"/>
    </source>
</evidence>
<keyword evidence="1" id="KW-0472">Membrane</keyword>
<evidence type="ECO:0000259" key="3">
    <source>
        <dbReference type="Pfam" id="PF16344"/>
    </source>
</evidence>
<dbReference type="PANTHER" id="PTHR30273:SF2">
    <property type="entry name" value="PROTEIN FECR"/>
    <property type="match status" value="1"/>
</dbReference>
<dbReference type="Pfam" id="PF04773">
    <property type="entry name" value="FecR"/>
    <property type="match status" value="1"/>
</dbReference>
<dbReference type="InterPro" id="IPR012373">
    <property type="entry name" value="Ferrdict_sens_TM"/>
</dbReference>
<dbReference type="PIRSF" id="PIRSF018266">
    <property type="entry name" value="FecR"/>
    <property type="match status" value="1"/>
</dbReference>
<keyword evidence="5" id="KW-1185">Reference proteome</keyword>